<name>A0A4C1Z8V4_EUMVA</name>
<evidence type="ECO:0000313" key="2">
    <source>
        <dbReference type="Proteomes" id="UP000299102"/>
    </source>
</evidence>
<reference evidence="1 2" key="1">
    <citation type="journal article" date="2019" name="Commun. Biol.">
        <title>The bagworm genome reveals a unique fibroin gene that provides high tensile strength.</title>
        <authorList>
            <person name="Kono N."/>
            <person name="Nakamura H."/>
            <person name="Ohtoshi R."/>
            <person name="Tomita M."/>
            <person name="Numata K."/>
            <person name="Arakawa K."/>
        </authorList>
    </citation>
    <scope>NUCLEOTIDE SEQUENCE [LARGE SCALE GENOMIC DNA]</scope>
</reference>
<organism evidence="1 2">
    <name type="scientific">Eumeta variegata</name>
    <name type="common">Bagworm moth</name>
    <name type="synonym">Eumeta japonica</name>
    <dbReference type="NCBI Taxonomy" id="151549"/>
    <lineage>
        <taxon>Eukaryota</taxon>
        <taxon>Metazoa</taxon>
        <taxon>Ecdysozoa</taxon>
        <taxon>Arthropoda</taxon>
        <taxon>Hexapoda</taxon>
        <taxon>Insecta</taxon>
        <taxon>Pterygota</taxon>
        <taxon>Neoptera</taxon>
        <taxon>Endopterygota</taxon>
        <taxon>Lepidoptera</taxon>
        <taxon>Glossata</taxon>
        <taxon>Ditrysia</taxon>
        <taxon>Tineoidea</taxon>
        <taxon>Psychidae</taxon>
        <taxon>Oiketicinae</taxon>
        <taxon>Eumeta</taxon>
    </lineage>
</organism>
<comment type="caution">
    <text evidence="1">The sequence shown here is derived from an EMBL/GenBank/DDBJ whole genome shotgun (WGS) entry which is preliminary data.</text>
</comment>
<gene>
    <name evidence="1" type="ORF">EVAR_65622_1</name>
</gene>
<evidence type="ECO:0000313" key="1">
    <source>
        <dbReference type="EMBL" id="GBP83534.1"/>
    </source>
</evidence>
<dbReference type="Proteomes" id="UP000299102">
    <property type="component" value="Unassembled WGS sequence"/>
</dbReference>
<keyword evidence="2" id="KW-1185">Reference proteome</keyword>
<protein>
    <submittedName>
        <fullName evidence="1">Uncharacterized protein</fullName>
    </submittedName>
</protein>
<dbReference type="EMBL" id="BGZK01001626">
    <property type="protein sequence ID" value="GBP83534.1"/>
    <property type="molecule type" value="Genomic_DNA"/>
</dbReference>
<sequence length="114" mass="12886">MEFSRVTLADLSSTHTRSIDLFCQSTDIPPLAKPPVARPPQHTSFYASRYLLLQITPLSDITVSRSIIRYYKNEIKSKKQVELANLYVPSESSLIYSLTKQINKLSPQSGDLLN</sequence>
<proteinExistence type="predicted"/>
<accession>A0A4C1Z8V4</accession>
<dbReference type="AlphaFoldDB" id="A0A4C1Z8V4"/>